<evidence type="ECO:0000256" key="4">
    <source>
        <dbReference type="ARBA" id="ARBA00022630"/>
    </source>
</evidence>
<reference evidence="12 13" key="1">
    <citation type="submission" date="2022-12" db="EMBL/GenBank/DDBJ databases">
        <title>Genome Sequence of Deinococcus aquaticus Type Strain PB314.</title>
        <authorList>
            <person name="Albert C."/>
            <person name="Hill J."/>
            <person name="Boren L."/>
            <person name="Scholz-Ng S."/>
            <person name="Fatema N."/>
            <person name="Grosso R."/>
            <person name="Soboslay E."/>
            <person name="Tuohy J."/>
        </authorList>
    </citation>
    <scope>NUCLEOTIDE SEQUENCE [LARGE SCALE GENOMIC DNA]</scope>
    <source>
        <strain evidence="12 13">PB-314</strain>
    </source>
</reference>
<evidence type="ECO:0000313" key="12">
    <source>
        <dbReference type="EMBL" id="WDA57611.1"/>
    </source>
</evidence>
<dbReference type="EMBL" id="CP115165">
    <property type="protein sequence ID" value="WDA57611.1"/>
    <property type="molecule type" value="Genomic_DNA"/>
</dbReference>
<keyword evidence="5 11" id="KW-0808">Transferase</keyword>
<keyword evidence="6 11" id="KW-0479">Metal-binding</keyword>
<dbReference type="Gene3D" id="3.10.520.10">
    <property type="entry name" value="ApbE-like domains"/>
    <property type="match status" value="1"/>
</dbReference>
<dbReference type="PANTHER" id="PTHR30040">
    <property type="entry name" value="THIAMINE BIOSYNTHESIS LIPOPROTEIN APBE"/>
    <property type="match status" value="1"/>
</dbReference>
<evidence type="ECO:0000256" key="7">
    <source>
        <dbReference type="ARBA" id="ARBA00022827"/>
    </source>
</evidence>
<dbReference type="PIRSF" id="PIRSF006268">
    <property type="entry name" value="ApbE"/>
    <property type="match status" value="1"/>
</dbReference>
<evidence type="ECO:0000256" key="9">
    <source>
        <dbReference type="ARBA" id="ARBA00031306"/>
    </source>
</evidence>
<dbReference type="Proteomes" id="UP001217044">
    <property type="component" value="Chromosome"/>
</dbReference>
<keyword evidence="8 11" id="KW-0460">Magnesium</keyword>
<evidence type="ECO:0000256" key="5">
    <source>
        <dbReference type="ARBA" id="ARBA00022679"/>
    </source>
</evidence>
<comment type="similarity">
    <text evidence="11">Belongs to the ApbE family.</text>
</comment>
<evidence type="ECO:0000256" key="3">
    <source>
        <dbReference type="ARBA" id="ARBA00016337"/>
    </source>
</evidence>
<keyword evidence="4 11" id="KW-0285">Flavoprotein</keyword>
<name>A0ABY7V0W4_9DEIO</name>
<keyword evidence="7 11" id="KW-0274">FAD</keyword>
<accession>A0ABY7V0W4</accession>
<dbReference type="PANTHER" id="PTHR30040:SF2">
    <property type="entry name" value="FAD:PROTEIN FMN TRANSFERASE"/>
    <property type="match status" value="1"/>
</dbReference>
<evidence type="ECO:0000256" key="10">
    <source>
        <dbReference type="ARBA" id="ARBA00048540"/>
    </source>
</evidence>
<organism evidence="12 13">
    <name type="scientific">Deinococcus aquaticus</name>
    <dbReference type="NCBI Taxonomy" id="328692"/>
    <lineage>
        <taxon>Bacteria</taxon>
        <taxon>Thermotogati</taxon>
        <taxon>Deinococcota</taxon>
        <taxon>Deinococci</taxon>
        <taxon>Deinococcales</taxon>
        <taxon>Deinococcaceae</taxon>
        <taxon>Deinococcus</taxon>
    </lineage>
</organism>
<evidence type="ECO:0000256" key="8">
    <source>
        <dbReference type="ARBA" id="ARBA00022842"/>
    </source>
</evidence>
<evidence type="ECO:0000256" key="6">
    <source>
        <dbReference type="ARBA" id="ARBA00022723"/>
    </source>
</evidence>
<dbReference type="EC" id="2.7.1.180" evidence="2 11"/>
<dbReference type="RefSeq" id="WP_273987547.1">
    <property type="nucleotide sequence ID" value="NZ_BAABQT010000002.1"/>
</dbReference>
<dbReference type="GO" id="GO:0016740">
    <property type="term" value="F:transferase activity"/>
    <property type="evidence" value="ECO:0007669"/>
    <property type="project" value="UniProtKB-KW"/>
</dbReference>
<protein>
    <recommendedName>
        <fullName evidence="3 11">FAD:protein FMN transferase</fullName>
        <ecNumber evidence="2 11">2.7.1.180</ecNumber>
    </recommendedName>
    <alternativeName>
        <fullName evidence="9 11">Flavin transferase</fullName>
    </alternativeName>
</protein>
<proteinExistence type="inferred from homology"/>
<gene>
    <name evidence="12" type="ORF">M8445_09570</name>
</gene>
<dbReference type="InterPro" id="IPR024932">
    <property type="entry name" value="ApbE"/>
</dbReference>
<evidence type="ECO:0000256" key="11">
    <source>
        <dbReference type="PIRNR" id="PIRNR006268"/>
    </source>
</evidence>
<keyword evidence="13" id="KW-1185">Reference proteome</keyword>
<dbReference type="SUPFAM" id="SSF143631">
    <property type="entry name" value="ApbE-like"/>
    <property type="match status" value="1"/>
</dbReference>
<evidence type="ECO:0000256" key="1">
    <source>
        <dbReference type="ARBA" id="ARBA00001946"/>
    </source>
</evidence>
<comment type="cofactor">
    <cofactor evidence="1">
        <name>Mg(2+)</name>
        <dbReference type="ChEBI" id="CHEBI:18420"/>
    </cofactor>
</comment>
<sequence>MIPAALLNVLRPPQRLHSTYERLLGTEVELQIVAGTAAQAQEAEQAALTEIERLTLILNRFDPDSELSRWQATPTPHTPLSLDLLNVLRLTDHWNTQSGGALHPGADAFGALWKHATFSGYPPTPSTLARQVSALRAEPWILHPNGSGTLLARYPIGLNALAKGYIVDCAATVASRCVGVRSVLVNAGGDLRVIGGRGVNVAVANPFTARDDAPPLTHVRLRGGALATSGSSHRGYRVGDEWYSHVIDPRSGYPVRDVPGVTVLAPECVTADALATILSVLPPQAGLALTASMPGCEALIITATGEQHATAGWKAAGRRRLLSR</sequence>
<dbReference type="InterPro" id="IPR003374">
    <property type="entry name" value="ApbE-like_sf"/>
</dbReference>
<comment type="catalytic activity">
    <reaction evidence="10 11">
        <text>L-threonyl-[protein] + FAD = FMN-L-threonyl-[protein] + AMP + H(+)</text>
        <dbReference type="Rhea" id="RHEA:36847"/>
        <dbReference type="Rhea" id="RHEA-COMP:11060"/>
        <dbReference type="Rhea" id="RHEA-COMP:11061"/>
        <dbReference type="ChEBI" id="CHEBI:15378"/>
        <dbReference type="ChEBI" id="CHEBI:30013"/>
        <dbReference type="ChEBI" id="CHEBI:57692"/>
        <dbReference type="ChEBI" id="CHEBI:74257"/>
        <dbReference type="ChEBI" id="CHEBI:456215"/>
        <dbReference type="EC" id="2.7.1.180"/>
    </reaction>
</comment>
<evidence type="ECO:0000313" key="13">
    <source>
        <dbReference type="Proteomes" id="UP001217044"/>
    </source>
</evidence>
<dbReference type="Pfam" id="PF02424">
    <property type="entry name" value="ApbE"/>
    <property type="match status" value="1"/>
</dbReference>
<evidence type="ECO:0000256" key="2">
    <source>
        <dbReference type="ARBA" id="ARBA00011955"/>
    </source>
</evidence>